<reference evidence="1 3" key="1">
    <citation type="journal article" date="2011" name="Nature">
        <title>The Medicago genome provides insight into the evolution of rhizobial symbioses.</title>
        <authorList>
            <person name="Young N.D."/>
            <person name="Debelle F."/>
            <person name="Oldroyd G.E."/>
            <person name="Geurts R."/>
            <person name="Cannon S.B."/>
            <person name="Udvardi M.K."/>
            <person name="Benedito V.A."/>
            <person name="Mayer K.F."/>
            <person name="Gouzy J."/>
            <person name="Schoof H."/>
            <person name="Van de Peer Y."/>
            <person name="Proost S."/>
            <person name="Cook D.R."/>
            <person name="Meyers B.C."/>
            <person name="Spannagl M."/>
            <person name="Cheung F."/>
            <person name="De Mita S."/>
            <person name="Krishnakumar V."/>
            <person name="Gundlach H."/>
            <person name="Zhou S."/>
            <person name="Mudge J."/>
            <person name="Bharti A.K."/>
            <person name="Murray J.D."/>
            <person name="Naoumkina M.A."/>
            <person name="Rosen B."/>
            <person name="Silverstein K.A."/>
            <person name="Tang H."/>
            <person name="Rombauts S."/>
            <person name="Zhao P.X."/>
            <person name="Zhou P."/>
            <person name="Barbe V."/>
            <person name="Bardou P."/>
            <person name="Bechner M."/>
            <person name="Bellec A."/>
            <person name="Berger A."/>
            <person name="Berges H."/>
            <person name="Bidwell S."/>
            <person name="Bisseling T."/>
            <person name="Choisne N."/>
            <person name="Couloux A."/>
            <person name="Denny R."/>
            <person name="Deshpande S."/>
            <person name="Dai X."/>
            <person name="Doyle J.J."/>
            <person name="Dudez A.M."/>
            <person name="Farmer A.D."/>
            <person name="Fouteau S."/>
            <person name="Franken C."/>
            <person name="Gibelin C."/>
            <person name="Gish J."/>
            <person name="Goldstein S."/>
            <person name="Gonzalez A.J."/>
            <person name="Green P.J."/>
            <person name="Hallab A."/>
            <person name="Hartog M."/>
            <person name="Hua A."/>
            <person name="Humphray S.J."/>
            <person name="Jeong D.H."/>
            <person name="Jing Y."/>
            <person name="Jocker A."/>
            <person name="Kenton S.M."/>
            <person name="Kim D.J."/>
            <person name="Klee K."/>
            <person name="Lai H."/>
            <person name="Lang C."/>
            <person name="Lin S."/>
            <person name="Macmil S.L."/>
            <person name="Magdelenat G."/>
            <person name="Matthews L."/>
            <person name="McCorrison J."/>
            <person name="Monaghan E.L."/>
            <person name="Mun J.H."/>
            <person name="Najar F.Z."/>
            <person name="Nicholson C."/>
            <person name="Noirot C."/>
            <person name="O'Bleness M."/>
            <person name="Paule C.R."/>
            <person name="Poulain J."/>
            <person name="Prion F."/>
            <person name="Qin B."/>
            <person name="Qu C."/>
            <person name="Retzel E.F."/>
            <person name="Riddle C."/>
            <person name="Sallet E."/>
            <person name="Samain S."/>
            <person name="Samson N."/>
            <person name="Sanders I."/>
            <person name="Saurat O."/>
            <person name="Scarpelli C."/>
            <person name="Schiex T."/>
            <person name="Segurens B."/>
            <person name="Severin A.J."/>
            <person name="Sherrier D.J."/>
            <person name="Shi R."/>
            <person name="Sims S."/>
            <person name="Singer S.R."/>
            <person name="Sinharoy S."/>
            <person name="Sterck L."/>
            <person name="Viollet A."/>
            <person name="Wang B.B."/>
            <person name="Wang K."/>
            <person name="Wang M."/>
            <person name="Wang X."/>
            <person name="Warfsmann J."/>
            <person name="Weissenbach J."/>
            <person name="White D.D."/>
            <person name="White J.D."/>
            <person name="Wiley G.B."/>
            <person name="Wincker P."/>
            <person name="Xing Y."/>
            <person name="Yang L."/>
            <person name="Yao Z."/>
            <person name="Ying F."/>
            <person name="Zhai J."/>
            <person name="Zhou L."/>
            <person name="Zuber A."/>
            <person name="Denarie J."/>
            <person name="Dixon R.A."/>
            <person name="May G.D."/>
            <person name="Schwartz D.C."/>
            <person name="Rogers J."/>
            <person name="Quetier F."/>
            <person name="Town C.D."/>
            <person name="Roe B.A."/>
        </authorList>
    </citation>
    <scope>NUCLEOTIDE SEQUENCE [LARGE SCALE GENOMIC DNA]</scope>
    <source>
        <strain evidence="1">A17</strain>
        <strain evidence="2 3">cv. Jemalong A17</strain>
    </source>
</reference>
<sequence length="90" mass="10614">MYGVEHGILNIERKNRKIFSLVKVKQHVIEHSSVPTAEQNLWLHDNDVSTSKLNQQENEIIRNSLRLGIGTKKETKPVLVWWKLEEYYNT</sequence>
<evidence type="ECO:0000313" key="2">
    <source>
        <dbReference type="EnsemblPlants" id="KEH28268"/>
    </source>
</evidence>
<reference evidence="1 3" key="2">
    <citation type="journal article" date="2014" name="BMC Genomics">
        <title>An improved genome release (version Mt4.0) for the model legume Medicago truncatula.</title>
        <authorList>
            <person name="Tang H."/>
            <person name="Krishnakumar V."/>
            <person name="Bidwell S."/>
            <person name="Rosen B."/>
            <person name="Chan A."/>
            <person name="Zhou S."/>
            <person name="Gentzbittel L."/>
            <person name="Childs K.L."/>
            <person name="Yandell M."/>
            <person name="Gundlach H."/>
            <person name="Mayer K.F."/>
            <person name="Schwartz D.C."/>
            <person name="Town C.D."/>
        </authorList>
    </citation>
    <scope>GENOME REANNOTATION</scope>
    <source>
        <strain evidence="1">A17</strain>
        <strain evidence="2 3">cv. Jemalong A17</strain>
    </source>
</reference>
<proteinExistence type="predicted"/>
<name>A0A072UGJ7_MEDTR</name>
<dbReference type="EnsemblPlants" id="KEH28268">
    <property type="protein sequence ID" value="KEH28268"/>
    <property type="gene ID" value="MTR_5g081237"/>
</dbReference>
<dbReference type="HOGENOM" id="CLU_2444213_0_0_1"/>
<evidence type="ECO:0000313" key="1">
    <source>
        <dbReference type="EMBL" id="KEH28268.1"/>
    </source>
</evidence>
<keyword evidence="3" id="KW-1185">Reference proteome</keyword>
<dbReference type="EMBL" id="CM001221">
    <property type="protein sequence ID" value="KEH28268.1"/>
    <property type="molecule type" value="Genomic_DNA"/>
</dbReference>
<organism evidence="1 3">
    <name type="scientific">Medicago truncatula</name>
    <name type="common">Barrel medic</name>
    <name type="synonym">Medicago tribuloides</name>
    <dbReference type="NCBI Taxonomy" id="3880"/>
    <lineage>
        <taxon>Eukaryota</taxon>
        <taxon>Viridiplantae</taxon>
        <taxon>Streptophyta</taxon>
        <taxon>Embryophyta</taxon>
        <taxon>Tracheophyta</taxon>
        <taxon>Spermatophyta</taxon>
        <taxon>Magnoliopsida</taxon>
        <taxon>eudicotyledons</taxon>
        <taxon>Gunneridae</taxon>
        <taxon>Pentapetalae</taxon>
        <taxon>rosids</taxon>
        <taxon>fabids</taxon>
        <taxon>Fabales</taxon>
        <taxon>Fabaceae</taxon>
        <taxon>Papilionoideae</taxon>
        <taxon>50 kb inversion clade</taxon>
        <taxon>NPAAA clade</taxon>
        <taxon>Hologalegina</taxon>
        <taxon>IRL clade</taxon>
        <taxon>Trifolieae</taxon>
        <taxon>Medicago</taxon>
    </lineage>
</organism>
<accession>A0A072UGJ7</accession>
<dbReference type="AlphaFoldDB" id="A0A072UGJ7"/>
<protein>
    <submittedName>
        <fullName evidence="1 2">Uncharacterized protein</fullName>
    </submittedName>
</protein>
<gene>
    <name evidence="1" type="ordered locus">MTR_5g081237</name>
</gene>
<dbReference type="Proteomes" id="UP000002051">
    <property type="component" value="Chromosome 5"/>
</dbReference>
<evidence type="ECO:0000313" key="3">
    <source>
        <dbReference type="Proteomes" id="UP000002051"/>
    </source>
</evidence>
<reference evidence="2" key="3">
    <citation type="submission" date="2015-04" db="UniProtKB">
        <authorList>
            <consortium name="EnsemblPlants"/>
        </authorList>
    </citation>
    <scope>IDENTIFICATION</scope>
    <source>
        <strain evidence="2">cv. Jemalong A17</strain>
    </source>
</reference>